<protein>
    <submittedName>
        <fullName evidence="2">Squalene--hopene cyclase</fullName>
    </submittedName>
</protein>
<proteinExistence type="predicted"/>
<dbReference type="InterPro" id="IPR008930">
    <property type="entry name" value="Terpenoid_cyclase/PrenylTrfase"/>
</dbReference>
<comment type="caution">
    <text evidence="2">The sequence shown here is derived from an EMBL/GenBank/DDBJ whole genome shotgun (WGS) entry which is preliminary data.</text>
</comment>
<evidence type="ECO:0000259" key="1">
    <source>
        <dbReference type="Pfam" id="PF13249"/>
    </source>
</evidence>
<reference evidence="2 3" key="1">
    <citation type="submission" date="2023-03" db="EMBL/GenBank/DDBJ databases">
        <title>Bacillus Genome Sequencing.</title>
        <authorList>
            <person name="Dunlap C."/>
        </authorList>
    </citation>
    <scope>NUCLEOTIDE SEQUENCE [LARGE SCALE GENOMIC DNA]</scope>
    <source>
        <strain evidence="2 3">NRS-52</strain>
    </source>
</reference>
<name>A0ABU6PMT7_9BACL</name>
<sequence length="126" mass="14128">MADVLKQVQAEMHRYVARIQSEQEPDGSWRYDFENGPMTDAGMLLLSALGPEDPELTQRLARRLIRQQAPGGEWKLYDDDGGHLSSTIEAYTSLLLTGRMERNAPEMKRAEAYILRHGGVAKAPVS</sequence>
<gene>
    <name evidence="2" type="ORF">P9847_02610</name>
</gene>
<evidence type="ECO:0000313" key="2">
    <source>
        <dbReference type="EMBL" id="MED5016193.1"/>
    </source>
</evidence>
<feature type="non-terminal residue" evidence="2">
    <location>
        <position position="126"/>
    </location>
</feature>
<dbReference type="Pfam" id="PF13249">
    <property type="entry name" value="SQHop_cyclase_N"/>
    <property type="match status" value="1"/>
</dbReference>
<keyword evidence="3" id="KW-1185">Reference proteome</keyword>
<organism evidence="2 3">
    <name type="scientific">Paenibacillus chibensis</name>
    <dbReference type="NCBI Taxonomy" id="59846"/>
    <lineage>
        <taxon>Bacteria</taxon>
        <taxon>Bacillati</taxon>
        <taxon>Bacillota</taxon>
        <taxon>Bacilli</taxon>
        <taxon>Bacillales</taxon>
        <taxon>Paenibacillaceae</taxon>
        <taxon>Paenibacillus</taxon>
    </lineage>
</organism>
<accession>A0ABU6PMT7</accession>
<feature type="domain" description="Squalene cyclase N-terminal" evidence="1">
    <location>
        <begin position="16"/>
        <end position="125"/>
    </location>
</feature>
<dbReference type="InterPro" id="IPR032697">
    <property type="entry name" value="SQ_cyclase_N"/>
</dbReference>
<dbReference type="SUPFAM" id="SSF48239">
    <property type="entry name" value="Terpenoid cyclases/Protein prenyltransferases"/>
    <property type="match status" value="1"/>
</dbReference>
<dbReference type="Proteomes" id="UP001343257">
    <property type="component" value="Unassembled WGS sequence"/>
</dbReference>
<dbReference type="EMBL" id="JARTLD010000005">
    <property type="protein sequence ID" value="MED5016193.1"/>
    <property type="molecule type" value="Genomic_DNA"/>
</dbReference>
<evidence type="ECO:0000313" key="3">
    <source>
        <dbReference type="Proteomes" id="UP001343257"/>
    </source>
</evidence>
<dbReference type="Gene3D" id="1.50.10.20">
    <property type="match status" value="1"/>
</dbReference>